<proteinExistence type="predicted"/>
<evidence type="ECO:0008006" key="4">
    <source>
        <dbReference type="Google" id="ProtNLM"/>
    </source>
</evidence>
<name>A0ABU5E5Y6_9PROT</name>
<dbReference type="RefSeq" id="WP_320502835.1">
    <property type="nucleotide sequence ID" value="NZ_JAXCLX010000004.1"/>
</dbReference>
<sequence>MKRIVAVVMTASMLAACSSYSQPMVDTKGVDQSRYSQDNYECEQYANQVSPVGDAAVGAVGGAAAGAALGAITGALVGGVSAGEGAAFGAASGGALGLGGGAVTGVQNQRDVYRRCMAGRGYNVLN</sequence>
<feature type="signal peptide" evidence="1">
    <location>
        <begin position="1"/>
        <end position="21"/>
    </location>
</feature>
<feature type="chain" id="PRO_5047180388" description="Glycine zipper family protein" evidence="1">
    <location>
        <begin position="22"/>
        <end position="126"/>
    </location>
</feature>
<dbReference type="EMBL" id="JAXCLX010000004">
    <property type="protein sequence ID" value="MDY0874368.1"/>
    <property type="molecule type" value="Genomic_DNA"/>
</dbReference>
<keyword evidence="3" id="KW-1185">Reference proteome</keyword>
<evidence type="ECO:0000313" key="3">
    <source>
        <dbReference type="Proteomes" id="UP001271769"/>
    </source>
</evidence>
<organism evidence="2 3">
    <name type="scientific">Dongia rigui</name>
    <dbReference type="NCBI Taxonomy" id="940149"/>
    <lineage>
        <taxon>Bacteria</taxon>
        <taxon>Pseudomonadati</taxon>
        <taxon>Pseudomonadota</taxon>
        <taxon>Alphaproteobacteria</taxon>
        <taxon>Rhodospirillales</taxon>
        <taxon>Dongiaceae</taxon>
        <taxon>Dongia</taxon>
    </lineage>
</organism>
<accession>A0ABU5E5Y6</accession>
<reference evidence="2 3" key="1">
    <citation type="journal article" date="2013" name="Antonie Van Leeuwenhoek">
        <title>Dongia rigui sp. nov., isolated from freshwater of a large wetland in Korea.</title>
        <authorList>
            <person name="Baik K.S."/>
            <person name="Hwang Y.M."/>
            <person name="Choi J.S."/>
            <person name="Kwon J."/>
            <person name="Seong C.N."/>
        </authorList>
    </citation>
    <scope>NUCLEOTIDE SEQUENCE [LARGE SCALE GENOMIC DNA]</scope>
    <source>
        <strain evidence="2 3">04SU4-P</strain>
    </source>
</reference>
<dbReference type="Proteomes" id="UP001271769">
    <property type="component" value="Unassembled WGS sequence"/>
</dbReference>
<comment type="caution">
    <text evidence="2">The sequence shown here is derived from an EMBL/GenBank/DDBJ whole genome shotgun (WGS) entry which is preliminary data.</text>
</comment>
<keyword evidence="1" id="KW-0732">Signal</keyword>
<gene>
    <name evidence="2" type="ORF">SMD31_20680</name>
</gene>
<evidence type="ECO:0000256" key="1">
    <source>
        <dbReference type="SAM" id="SignalP"/>
    </source>
</evidence>
<dbReference type="PROSITE" id="PS51257">
    <property type="entry name" value="PROKAR_LIPOPROTEIN"/>
    <property type="match status" value="1"/>
</dbReference>
<protein>
    <recommendedName>
        <fullName evidence="4">Glycine zipper family protein</fullName>
    </recommendedName>
</protein>
<evidence type="ECO:0000313" key="2">
    <source>
        <dbReference type="EMBL" id="MDY0874368.1"/>
    </source>
</evidence>